<comment type="caution">
    <text evidence="2">The sequence shown here is derived from an EMBL/GenBank/DDBJ whole genome shotgun (WGS) entry which is preliminary data.</text>
</comment>
<evidence type="ECO:0000313" key="2">
    <source>
        <dbReference type="EMBL" id="RCN34023.1"/>
    </source>
</evidence>
<feature type="domain" description="AMP-dependent synthetase/ligase" evidence="1">
    <location>
        <begin position="1"/>
        <end position="91"/>
    </location>
</feature>
<dbReference type="Pfam" id="PF00501">
    <property type="entry name" value="AMP-binding"/>
    <property type="match status" value="1"/>
</dbReference>
<keyword evidence="3" id="KW-1185">Reference proteome</keyword>
<dbReference type="EMBL" id="JOJR01000834">
    <property type="protein sequence ID" value="RCN34023.1"/>
    <property type="molecule type" value="Genomic_DNA"/>
</dbReference>
<evidence type="ECO:0000259" key="1">
    <source>
        <dbReference type="Pfam" id="PF00501"/>
    </source>
</evidence>
<dbReference type="AlphaFoldDB" id="A0A368FPG3"/>
<accession>A0A368FPG3</accession>
<dbReference type="PANTHER" id="PTHR44394">
    <property type="entry name" value="BETA-ALANINE-ACTIVATING ENZYME"/>
    <property type="match status" value="1"/>
</dbReference>
<evidence type="ECO:0000313" key="3">
    <source>
        <dbReference type="Proteomes" id="UP000252519"/>
    </source>
</evidence>
<name>A0A368FPG3_ANCCA</name>
<dbReference type="STRING" id="29170.A0A368FPG3"/>
<sequence>MIHVGNLENAYFNIASSVMQRFSVISTDVILCSTSFSFDPSIVELFLSFTSGAQLLLVPDRVRSQPHLLASILKRYKPTVVQLTPSVLFLLDEATISWIFGDVSPIRCLLIG</sequence>
<dbReference type="PANTHER" id="PTHR44394:SF1">
    <property type="entry name" value="BETA-ALANINE-ACTIVATING ENZYME"/>
    <property type="match status" value="1"/>
</dbReference>
<organism evidence="2 3">
    <name type="scientific">Ancylostoma caninum</name>
    <name type="common">Dog hookworm</name>
    <dbReference type="NCBI Taxonomy" id="29170"/>
    <lineage>
        <taxon>Eukaryota</taxon>
        <taxon>Metazoa</taxon>
        <taxon>Ecdysozoa</taxon>
        <taxon>Nematoda</taxon>
        <taxon>Chromadorea</taxon>
        <taxon>Rhabditida</taxon>
        <taxon>Rhabditina</taxon>
        <taxon>Rhabditomorpha</taxon>
        <taxon>Strongyloidea</taxon>
        <taxon>Ancylostomatidae</taxon>
        <taxon>Ancylostomatinae</taxon>
        <taxon>Ancylostoma</taxon>
    </lineage>
</organism>
<gene>
    <name evidence="2" type="ORF">ANCCAN_20139</name>
</gene>
<dbReference type="OrthoDB" id="408177at2759"/>
<dbReference type="SUPFAM" id="SSF56801">
    <property type="entry name" value="Acetyl-CoA synthetase-like"/>
    <property type="match status" value="1"/>
</dbReference>
<dbReference type="InterPro" id="IPR052091">
    <property type="entry name" value="Beta-ala_Activ/Resist"/>
</dbReference>
<proteinExistence type="predicted"/>
<dbReference type="Proteomes" id="UP000252519">
    <property type="component" value="Unassembled WGS sequence"/>
</dbReference>
<dbReference type="InterPro" id="IPR000873">
    <property type="entry name" value="AMP-dep_synth/lig_dom"/>
</dbReference>
<dbReference type="GO" id="GO:0043041">
    <property type="term" value="P:amino acid activation for nonribosomal peptide biosynthetic process"/>
    <property type="evidence" value="ECO:0007669"/>
    <property type="project" value="TreeGrafter"/>
</dbReference>
<protein>
    <recommendedName>
        <fullName evidence="1">AMP-dependent synthetase/ligase domain-containing protein</fullName>
    </recommendedName>
</protein>
<dbReference type="Gene3D" id="3.40.50.980">
    <property type="match status" value="1"/>
</dbReference>
<reference evidence="2 3" key="1">
    <citation type="submission" date="2014-10" db="EMBL/GenBank/DDBJ databases">
        <title>Draft genome of the hookworm Ancylostoma caninum.</title>
        <authorList>
            <person name="Mitreva M."/>
        </authorList>
    </citation>
    <scope>NUCLEOTIDE SEQUENCE [LARGE SCALE GENOMIC DNA]</scope>
    <source>
        <strain evidence="2 3">Baltimore</strain>
    </source>
</reference>